<keyword evidence="1" id="KW-1133">Transmembrane helix</keyword>
<feature type="transmembrane region" description="Helical" evidence="1">
    <location>
        <begin position="66"/>
        <end position="84"/>
    </location>
</feature>
<comment type="caution">
    <text evidence="2">The sequence shown here is derived from an EMBL/GenBank/DDBJ whole genome shotgun (WGS) entry which is preliminary data.</text>
</comment>
<evidence type="ECO:0000313" key="2">
    <source>
        <dbReference type="EMBL" id="MCP1372818.1"/>
    </source>
</evidence>
<dbReference type="EMBL" id="JAMZEK010000001">
    <property type="protein sequence ID" value="MCP1372818.1"/>
    <property type="molecule type" value="Genomic_DNA"/>
</dbReference>
<name>A0ABT1F608_9GAMM</name>
<evidence type="ECO:0000256" key="1">
    <source>
        <dbReference type="SAM" id="Phobius"/>
    </source>
</evidence>
<protein>
    <submittedName>
        <fullName evidence="2">Uncharacterized protein</fullName>
    </submittedName>
</protein>
<gene>
    <name evidence="2" type="ORF">NC595_01935</name>
</gene>
<dbReference type="Proteomes" id="UP001204615">
    <property type="component" value="Unassembled WGS sequence"/>
</dbReference>
<keyword evidence="1" id="KW-0812">Transmembrane</keyword>
<accession>A0ABT1F608</accession>
<dbReference type="RefSeq" id="WP_253564526.1">
    <property type="nucleotide sequence ID" value="NZ_JAMZEK010000001.1"/>
</dbReference>
<feature type="transmembrane region" description="Helical" evidence="1">
    <location>
        <begin position="38"/>
        <end position="60"/>
    </location>
</feature>
<organism evidence="2 3">
    <name type="scientific">Dyella lutea</name>
    <dbReference type="NCBI Taxonomy" id="2950441"/>
    <lineage>
        <taxon>Bacteria</taxon>
        <taxon>Pseudomonadati</taxon>
        <taxon>Pseudomonadota</taxon>
        <taxon>Gammaproteobacteria</taxon>
        <taxon>Lysobacterales</taxon>
        <taxon>Rhodanobacteraceae</taxon>
        <taxon>Dyella</taxon>
    </lineage>
</organism>
<evidence type="ECO:0000313" key="3">
    <source>
        <dbReference type="Proteomes" id="UP001204615"/>
    </source>
</evidence>
<keyword evidence="1" id="KW-0472">Membrane</keyword>
<proteinExistence type="predicted"/>
<keyword evidence="3" id="KW-1185">Reference proteome</keyword>
<sequence>MITRTAIRPEWLAARYGLRLPVARAVVRDHSLRQWRRYGWLAPPTAALWLTSVAGDFGWVTLPRGWGGLMVVAALALLGLHLWLAQRAARMTILAEAERLARDPIARRRE</sequence>
<reference evidence="2 3" key="1">
    <citation type="submission" date="2022-06" db="EMBL/GenBank/DDBJ databases">
        <title>Dyella sp. Sa strain:Sa Genome sequencing.</title>
        <authorList>
            <person name="Park S."/>
        </authorList>
    </citation>
    <scope>NUCLEOTIDE SEQUENCE [LARGE SCALE GENOMIC DNA]</scope>
    <source>
        <strain evidence="2 3">Sa</strain>
    </source>
</reference>